<gene>
    <name evidence="1 2" type="primary">ruvA</name>
    <name evidence="2" type="ORF">CCAX7_19650</name>
</gene>
<dbReference type="Pfam" id="PF14520">
    <property type="entry name" value="HHH_5"/>
    <property type="match status" value="1"/>
</dbReference>
<dbReference type="SUPFAM" id="SSF50249">
    <property type="entry name" value="Nucleic acid-binding proteins"/>
    <property type="match status" value="1"/>
</dbReference>
<dbReference type="Pfam" id="PF01330">
    <property type="entry name" value="RuvA_N"/>
    <property type="match status" value="1"/>
</dbReference>
<accession>A0A402D2K9</accession>
<keyword evidence="1" id="KW-0234">DNA repair</keyword>
<dbReference type="KEGG" id="ccot:CCAX7_19650"/>
<comment type="subcellular location">
    <subcellularLocation>
        <location evidence="1">Cytoplasm</location>
    </subcellularLocation>
</comment>
<dbReference type="InterPro" id="IPR036267">
    <property type="entry name" value="RuvA_C_sf"/>
</dbReference>
<name>A0A402D2K9_9BACT</name>
<dbReference type="GO" id="GO:0005524">
    <property type="term" value="F:ATP binding"/>
    <property type="evidence" value="ECO:0007669"/>
    <property type="project" value="InterPro"/>
</dbReference>
<keyword evidence="1" id="KW-0963">Cytoplasm</keyword>
<dbReference type="OrthoDB" id="5293449at2"/>
<dbReference type="GO" id="GO:0006281">
    <property type="term" value="P:DNA repair"/>
    <property type="evidence" value="ECO:0007669"/>
    <property type="project" value="UniProtKB-UniRule"/>
</dbReference>
<keyword evidence="3" id="KW-1185">Reference proteome</keyword>
<dbReference type="NCBIfam" id="TIGR00084">
    <property type="entry name" value="ruvA"/>
    <property type="match status" value="1"/>
</dbReference>
<comment type="similarity">
    <text evidence="1">Belongs to the RuvA family.</text>
</comment>
<dbReference type="SUPFAM" id="SSF46929">
    <property type="entry name" value="DNA helicase RuvA subunit, C-terminal domain"/>
    <property type="match status" value="1"/>
</dbReference>
<dbReference type="GO" id="GO:0009379">
    <property type="term" value="C:Holliday junction helicase complex"/>
    <property type="evidence" value="ECO:0007669"/>
    <property type="project" value="InterPro"/>
</dbReference>
<dbReference type="InterPro" id="IPR000085">
    <property type="entry name" value="RuvA"/>
</dbReference>
<dbReference type="SUPFAM" id="SSF47781">
    <property type="entry name" value="RuvA domain 2-like"/>
    <property type="match status" value="1"/>
</dbReference>
<keyword evidence="1" id="KW-0238">DNA-binding</keyword>
<dbReference type="Gene3D" id="1.10.150.20">
    <property type="entry name" value="5' to 3' exonuclease, C-terminal subdomain"/>
    <property type="match status" value="1"/>
</dbReference>
<keyword evidence="2" id="KW-0378">Hydrolase</keyword>
<keyword evidence="2" id="KW-0547">Nucleotide-binding</keyword>
<dbReference type="InterPro" id="IPR012340">
    <property type="entry name" value="NA-bd_OB-fold"/>
</dbReference>
<dbReference type="InterPro" id="IPR003583">
    <property type="entry name" value="Hlx-hairpin-Hlx_DNA-bd_motif"/>
</dbReference>
<protein>
    <recommendedName>
        <fullName evidence="1">Holliday junction branch migration complex subunit RuvA</fullName>
    </recommendedName>
</protein>
<dbReference type="Gene3D" id="1.10.8.10">
    <property type="entry name" value="DNA helicase RuvA subunit, C-terminal domain"/>
    <property type="match status" value="1"/>
</dbReference>
<dbReference type="GO" id="GO:0048476">
    <property type="term" value="C:Holliday junction resolvase complex"/>
    <property type="evidence" value="ECO:0007669"/>
    <property type="project" value="UniProtKB-UniRule"/>
</dbReference>
<feature type="region of interest" description="Domain III" evidence="1">
    <location>
        <begin position="152"/>
        <end position="207"/>
    </location>
</feature>
<dbReference type="GO" id="GO:0006310">
    <property type="term" value="P:DNA recombination"/>
    <property type="evidence" value="ECO:0007669"/>
    <property type="project" value="UniProtKB-UniRule"/>
</dbReference>
<organism evidence="2 3">
    <name type="scientific">Capsulimonas corticalis</name>
    <dbReference type="NCBI Taxonomy" id="2219043"/>
    <lineage>
        <taxon>Bacteria</taxon>
        <taxon>Bacillati</taxon>
        <taxon>Armatimonadota</taxon>
        <taxon>Armatimonadia</taxon>
        <taxon>Capsulimonadales</taxon>
        <taxon>Capsulimonadaceae</taxon>
        <taxon>Capsulimonas</taxon>
    </lineage>
</organism>
<dbReference type="Proteomes" id="UP000287394">
    <property type="component" value="Chromosome"/>
</dbReference>
<comment type="domain">
    <text evidence="1">Has three domains with a flexible linker between the domains II and III and assumes an 'L' shape. Domain III is highly mobile and contacts RuvB.</text>
</comment>
<dbReference type="CDD" id="cd14332">
    <property type="entry name" value="UBA_RuvA_C"/>
    <property type="match status" value="1"/>
</dbReference>
<keyword evidence="2" id="KW-0067">ATP-binding</keyword>
<comment type="caution">
    <text evidence="1">Lacks conserved residue(s) required for the propagation of feature annotation.</text>
</comment>
<dbReference type="HAMAP" id="MF_00031">
    <property type="entry name" value="DNA_HJ_migration_RuvA"/>
    <property type="match status" value="1"/>
</dbReference>
<evidence type="ECO:0000313" key="3">
    <source>
        <dbReference type="Proteomes" id="UP000287394"/>
    </source>
</evidence>
<comment type="function">
    <text evidence="1">The RuvA-RuvB-RuvC complex processes Holliday junction (HJ) DNA during genetic recombination and DNA repair, while the RuvA-RuvB complex plays an important role in the rescue of blocked DNA replication forks via replication fork reversal (RFR). RuvA specifically binds to HJ cruciform DNA, conferring on it an open structure. The RuvB hexamer acts as an ATP-dependent pump, pulling dsDNA into and through the RuvAB complex. HJ branch migration allows RuvC to scan DNA until it finds its consensus sequence, where it cleaves and resolves the cruciform DNA.</text>
</comment>
<dbReference type="GO" id="GO:0005737">
    <property type="term" value="C:cytoplasm"/>
    <property type="evidence" value="ECO:0007669"/>
    <property type="project" value="UniProtKB-SubCell"/>
</dbReference>
<dbReference type="Pfam" id="PF07499">
    <property type="entry name" value="RuvA_C"/>
    <property type="match status" value="1"/>
</dbReference>
<dbReference type="InterPro" id="IPR010994">
    <property type="entry name" value="RuvA_2-like"/>
</dbReference>
<dbReference type="Gene3D" id="2.40.50.140">
    <property type="entry name" value="Nucleic acid-binding proteins"/>
    <property type="match status" value="1"/>
</dbReference>
<proteinExistence type="inferred from homology"/>
<comment type="subunit">
    <text evidence="1">Homotetramer. Forms an RuvA(8)-RuvB(12)-Holliday junction (HJ) complex. HJ DNA is sandwiched between 2 RuvA tetramers; dsDNA enters through RuvA and exits via RuvB. An RuvB hexamer assembles on each DNA strand where it exits the tetramer. Each RuvB hexamer is contacted by two RuvA subunits (via domain III) on 2 adjacent RuvB subunits; this complex drives branch migration. In the full resolvosome a probable DNA-RuvA(4)-RuvB(12)-RuvC(2) complex forms which resolves the HJ.</text>
</comment>
<keyword evidence="1" id="KW-0227">DNA damage</keyword>
<reference evidence="2 3" key="1">
    <citation type="journal article" date="2019" name="Int. J. Syst. Evol. Microbiol.">
        <title>Capsulimonas corticalis gen. nov., sp. nov., an aerobic capsulated bacterium, of a novel bacterial order, Capsulimonadales ord. nov., of the class Armatimonadia of the phylum Armatimonadetes.</title>
        <authorList>
            <person name="Li J."/>
            <person name="Kudo C."/>
            <person name="Tonouchi A."/>
        </authorList>
    </citation>
    <scope>NUCLEOTIDE SEQUENCE [LARGE SCALE GENOMIC DNA]</scope>
    <source>
        <strain evidence="2 3">AX-7</strain>
    </source>
</reference>
<dbReference type="GO" id="GO:0009378">
    <property type="term" value="F:four-way junction helicase activity"/>
    <property type="evidence" value="ECO:0007669"/>
    <property type="project" value="InterPro"/>
</dbReference>
<dbReference type="InterPro" id="IPR011114">
    <property type="entry name" value="RuvA_C"/>
</dbReference>
<dbReference type="RefSeq" id="WP_119323776.1">
    <property type="nucleotide sequence ID" value="NZ_AP025739.1"/>
</dbReference>
<dbReference type="AlphaFoldDB" id="A0A402D2K9"/>
<dbReference type="SMART" id="SM00278">
    <property type="entry name" value="HhH1"/>
    <property type="match status" value="2"/>
</dbReference>
<evidence type="ECO:0000313" key="2">
    <source>
        <dbReference type="EMBL" id="BDI29914.1"/>
    </source>
</evidence>
<keyword evidence="2" id="KW-0347">Helicase</keyword>
<feature type="region of interest" description="Domain I" evidence="1">
    <location>
        <begin position="1"/>
        <end position="64"/>
    </location>
</feature>
<dbReference type="InterPro" id="IPR013849">
    <property type="entry name" value="DNA_helicase_Holl-junc_RuvA_I"/>
</dbReference>
<dbReference type="EMBL" id="AP025739">
    <property type="protein sequence ID" value="BDI29914.1"/>
    <property type="molecule type" value="Genomic_DNA"/>
</dbReference>
<keyword evidence="1" id="KW-0233">DNA recombination</keyword>
<evidence type="ECO:0000256" key="1">
    <source>
        <dbReference type="HAMAP-Rule" id="MF_00031"/>
    </source>
</evidence>
<dbReference type="FunCoup" id="A0A402D2K9">
    <property type="interactions" value="397"/>
</dbReference>
<dbReference type="GO" id="GO:0000400">
    <property type="term" value="F:four-way junction DNA binding"/>
    <property type="evidence" value="ECO:0007669"/>
    <property type="project" value="UniProtKB-UniRule"/>
</dbReference>
<sequence length="207" mass="22345">MIAHLNGVVARVEATYIVLDVGGVGYKVAVPVSVLTALPPVGDKTLLHIHTIVREDDIALYGFAQPGDQRVFELLIGVTGVGPKVALSVLSAMDADTLARAIANEDTKTLIRIPGLGLKTAQRLILELKEKISALVWERKSERMTAISQQTTEQDIFEDVVEGLVNLGYNRNDARKAADRAMKEIVDKTNMGEALRAALNIMTGSGK</sequence>